<dbReference type="EMBL" id="JBHRSS010000010">
    <property type="protein sequence ID" value="MFC3106164.1"/>
    <property type="molecule type" value="Genomic_DNA"/>
</dbReference>
<evidence type="ECO:0000256" key="1">
    <source>
        <dbReference type="ARBA" id="ARBA00004571"/>
    </source>
</evidence>
<evidence type="ECO:0000256" key="15">
    <source>
        <dbReference type="RuleBase" id="RU003357"/>
    </source>
</evidence>
<organism evidence="18 19">
    <name type="scientific">Salinisphaera aquimarina</name>
    <dbReference type="NCBI Taxonomy" id="2094031"/>
    <lineage>
        <taxon>Bacteria</taxon>
        <taxon>Pseudomonadati</taxon>
        <taxon>Pseudomonadota</taxon>
        <taxon>Gammaproteobacteria</taxon>
        <taxon>Salinisphaerales</taxon>
        <taxon>Salinisphaeraceae</taxon>
        <taxon>Salinisphaera</taxon>
    </lineage>
</organism>
<evidence type="ECO:0000256" key="9">
    <source>
        <dbReference type="ARBA" id="ARBA00023065"/>
    </source>
</evidence>
<evidence type="ECO:0000256" key="10">
    <source>
        <dbReference type="ARBA" id="ARBA00023077"/>
    </source>
</evidence>
<dbReference type="InterPro" id="IPR036942">
    <property type="entry name" value="Beta-barrel_TonB_sf"/>
</dbReference>
<dbReference type="Gene3D" id="2.170.130.10">
    <property type="entry name" value="TonB-dependent receptor, plug domain"/>
    <property type="match status" value="1"/>
</dbReference>
<dbReference type="Gene3D" id="2.40.170.20">
    <property type="entry name" value="TonB-dependent receptor, beta-barrel domain"/>
    <property type="match status" value="1"/>
</dbReference>
<dbReference type="Proteomes" id="UP001595462">
    <property type="component" value="Unassembled WGS sequence"/>
</dbReference>
<keyword evidence="12 18" id="KW-0675">Receptor</keyword>
<gene>
    <name evidence="18" type="ORF">ACFOSU_20010</name>
</gene>
<evidence type="ECO:0000256" key="7">
    <source>
        <dbReference type="ARBA" id="ARBA00022729"/>
    </source>
</evidence>
<dbReference type="CDD" id="cd01347">
    <property type="entry name" value="ligand_gated_channel"/>
    <property type="match status" value="1"/>
</dbReference>
<dbReference type="InterPro" id="IPR037066">
    <property type="entry name" value="Plug_dom_sf"/>
</dbReference>
<evidence type="ECO:0000259" key="16">
    <source>
        <dbReference type="Pfam" id="PF00593"/>
    </source>
</evidence>
<evidence type="ECO:0000313" key="18">
    <source>
        <dbReference type="EMBL" id="MFC3106164.1"/>
    </source>
</evidence>
<dbReference type="InterPro" id="IPR039426">
    <property type="entry name" value="TonB-dep_rcpt-like"/>
</dbReference>
<name>A0ABV7ETP4_9GAMM</name>
<evidence type="ECO:0000256" key="3">
    <source>
        <dbReference type="ARBA" id="ARBA00022448"/>
    </source>
</evidence>
<dbReference type="InterPro" id="IPR010105">
    <property type="entry name" value="TonB_sidphr_rcpt"/>
</dbReference>
<dbReference type="Pfam" id="PF07715">
    <property type="entry name" value="Plug"/>
    <property type="match status" value="1"/>
</dbReference>
<dbReference type="PANTHER" id="PTHR32552">
    <property type="entry name" value="FERRICHROME IRON RECEPTOR-RELATED"/>
    <property type="match status" value="1"/>
</dbReference>
<keyword evidence="5" id="KW-0410">Iron transport</keyword>
<evidence type="ECO:0000256" key="8">
    <source>
        <dbReference type="ARBA" id="ARBA00023004"/>
    </source>
</evidence>
<dbReference type="Pfam" id="PF00593">
    <property type="entry name" value="TonB_dep_Rec_b-barrel"/>
    <property type="match status" value="1"/>
</dbReference>
<dbReference type="PANTHER" id="PTHR32552:SF68">
    <property type="entry name" value="FERRICHROME OUTER MEMBRANE TRANSPORTER_PHAGE RECEPTOR"/>
    <property type="match status" value="1"/>
</dbReference>
<feature type="domain" description="TonB-dependent receptor-like beta-barrel" evidence="16">
    <location>
        <begin position="268"/>
        <end position="705"/>
    </location>
</feature>
<reference evidence="19" key="1">
    <citation type="journal article" date="2019" name="Int. J. Syst. Evol. Microbiol.">
        <title>The Global Catalogue of Microorganisms (GCM) 10K type strain sequencing project: providing services to taxonomists for standard genome sequencing and annotation.</title>
        <authorList>
            <consortium name="The Broad Institute Genomics Platform"/>
            <consortium name="The Broad Institute Genome Sequencing Center for Infectious Disease"/>
            <person name="Wu L."/>
            <person name="Ma J."/>
        </authorList>
    </citation>
    <scope>NUCLEOTIDE SEQUENCE [LARGE SCALE GENOMIC DNA]</scope>
    <source>
        <strain evidence="19">KCTC 52640</strain>
    </source>
</reference>
<evidence type="ECO:0000256" key="14">
    <source>
        <dbReference type="PROSITE-ProRule" id="PRU01360"/>
    </source>
</evidence>
<proteinExistence type="inferred from homology"/>
<keyword evidence="9" id="KW-0406">Ion transport</keyword>
<keyword evidence="11 14" id="KW-0472">Membrane</keyword>
<sequence length="736" mass="80210">MYMGIEASTLPGVDAKRRAMNARALILGAVVVGGLGHYGVSLAQSNGSQSQLAPLVVSGSEIGNADAPTEGYTVDSSRGATKTDTPLIETPQTINVITREQLDNQASTNINDALRYTPGVFTGLAGASKRSDTVALRGFHGGDVNNTFLDGLRLQTDPGSYSAVQIDPYFLERIDVVKGPSSVLYGRAIPGGLVALTSKKPQFEDKRQVRIYGGSHDQIGGGLDVTGPIGDSDTAAYRVVAVGRHSDTQFDVAERENYGIMPSASFKLSDDTDLLLQAYFTKTPEGDYHGAVPAGISINDSQNGRKVGPSFYDGDPDREKFERAQRLFSYQLEHRVNDNVTLRQNASYLDMDVELEQVYQIGFAGPGSSTLNRYYSGSDEDLKAFSIDNQAQFDFDTGVIGHQLLVGFDYQNRQNRVRFDSAPATSIDAFDPVYDGDPLTGPIFSSPANRKLDQMGVYLQDQLSLANWRLTLSGRQDWLDADNLDLTNNTTSSVNADSFSGRAGLLYKSDIGLSPYVSYSEGFSPSSYTDENGQLLEPMTSHQYEAGIKYQHPGTENIVSLAVYELTQENVASRTTVQSAVYEPVGEVRSRGVELDARAALTDRLSVLAGYAYTDIEYTNSTPDREGNSPTLAPEHMASLWGQYDIGHGIDAGAGVRYMGKSWTSDLNETRVPDYTLADAFVSFDLGHYSKPLDGATLRINANNIFDKEYVSGCFNDTYCYWGDVRNVTATLDYNF</sequence>
<evidence type="ECO:0000256" key="2">
    <source>
        <dbReference type="ARBA" id="ARBA00009810"/>
    </source>
</evidence>
<dbReference type="SUPFAM" id="SSF56935">
    <property type="entry name" value="Porins"/>
    <property type="match status" value="1"/>
</dbReference>
<evidence type="ECO:0000256" key="13">
    <source>
        <dbReference type="ARBA" id="ARBA00023237"/>
    </source>
</evidence>
<evidence type="ECO:0000313" key="19">
    <source>
        <dbReference type="Proteomes" id="UP001595462"/>
    </source>
</evidence>
<feature type="domain" description="TonB-dependent receptor plug" evidence="17">
    <location>
        <begin position="87"/>
        <end position="192"/>
    </location>
</feature>
<protein>
    <submittedName>
        <fullName evidence="18">TonB-dependent siderophore receptor</fullName>
    </submittedName>
</protein>
<keyword evidence="19" id="KW-1185">Reference proteome</keyword>
<keyword evidence="6 14" id="KW-0812">Transmembrane</keyword>
<keyword evidence="13 14" id="KW-0998">Cell outer membrane</keyword>
<comment type="similarity">
    <text evidence="2 14 15">Belongs to the TonB-dependent receptor family.</text>
</comment>
<accession>A0ABV7ETP4</accession>
<keyword evidence="8" id="KW-0408">Iron</keyword>
<keyword evidence="4 14" id="KW-1134">Transmembrane beta strand</keyword>
<dbReference type="InterPro" id="IPR012910">
    <property type="entry name" value="Plug_dom"/>
</dbReference>
<dbReference type="PROSITE" id="PS52016">
    <property type="entry name" value="TONB_DEPENDENT_REC_3"/>
    <property type="match status" value="1"/>
</dbReference>
<dbReference type="RefSeq" id="WP_380691768.1">
    <property type="nucleotide sequence ID" value="NZ_JBHRSS010000010.1"/>
</dbReference>
<keyword evidence="3 14" id="KW-0813">Transport</keyword>
<dbReference type="NCBIfam" id="TIGR01783">
    <property type="entry name" value="TonB-siderophor"/>
    <property type="match status" value="1"/>
</dbReference>
<comment type="caution">
    <text evidence="18">The sequence shown here is derived from an EMBL/GenBank/DDBJ whole genome shotgun (WGS) entry which is preliminary data.</text>
</comment>
<keyword evidence="7" id="KW-0732">Signal</keyword>
<evidence type="ECO:0000259" key="17">
    <source>
        <dbReference type="Pfam" id="PF07715"/>
    </source>
</evidence>
<evidence type="ECO:0000256" key="12">
    <source>
        <dbReference type="ARBA" id="ARBA00023170"/>
    </source>
</evidence>
<keyword evidence="10 15" id="KW-0798">TonB box</keyword>
<evidence type="ECO:0000256" key="6">
    <source>
        <dbReference type="ARBA" id="ARBA00022692"/>
    </source>
</evidence>
<comment type="subcellular location">
    <subcellularLocation>
        <location evidence="1 14">Cell outer membrane</location>
        <topology evidence="1 14">Multi-pass membrane protein</topology>
    </subcellularLocation>
</comment>
<evidence type="ECO:0000256" key="4">
    <source>
        <dbReference type="ARBA" id="ARBA00022452"/>
    </source>
</evidence>
<evidence type="ECO:0000256" key="11">
    <source>
        <dbReference type="ARBA" id="ARBA00023136"/>
    </source>
</evidence>
<dbReference type="InterPro" id="IPR000531">
    <property type="entry name" value="Beta-barrel_TonB"/>
</dbReference>
<evidence type="ECO:0000256" key="5">
    <source>
        <dbReference type="ARBA" id="ARBA00022496"/>
    </source>
</evidence>